<evidence type="ECO:0000256" key="1">
    <source>
        <dbReference type="ARBA" id="ARBA00008007"/>
    </source>
</evidence>
<dbReference type="EMBL" id="LO017727">
    <property type="protein sequence ID" value="CRH06791.1"/>
    <property type="molecule type" value="Genomic_DNA"/>
</dbReference>
<dbReference type="InterPro" id="IPR029057">
    <property type="entry name" value="PRTase-like"/>
</dbReference>
<organism evidence="4">
    <name type="scientific">Magnetococcus massalia (strain MO-1)</name>
    <dbReference type="NCBI Taxonomy" id="451514"/>
    <lineage>
        <taxon>Bacteria</taxon>
        <taxon>Pseudomonadati</taxon>
        <taxon>Pseudomonadota</taxon>
        <taxon>Magnetococcia</taxon>
        <taxon>Magnetococcales</taxon>
        <taxon>Magnetococcaceae</taxon>
        <taxon>Magnetococcus</taxon>
    </lineage>
</organism>
<dbReference type="PANTHER" id="PTHR47505">
    <property type="entry name" value="DNA UTILIZATION PROTEIN YHGH"/>
    <property type="match status" value="1"/>
</dbReference>
<dbReference type="CDD" id="cd06223">
    <property type="entry name" value="PRTases_typeI"/>
    <property type="match status" value="1"/>
</dbReference>
<dbReference type="AlphaFoldDB" id="A0A1S7LLR3"/>
<gene>
    <name evidence="4" type="ORF">MAGMO_2636</name>
</gene>
<keyword evidence="4" id="KW-0808">Transferase</keyword>
<dbReference type="InterPro" id="IPR000836">
    <property type="entry name" value="PRTase_dom"/>
</dbReference>
<evidence type="ECO:0000259" key="3">
    <source>
        <dbReference type="Pfam" id="PF18912"/>
    </source>
</evidence>
<feature type="domain" description="Double zinc ribbon" evidence="3">
    <location>
        <begin position="10"/>
        <end position="68"/>
    </location>
</feature>
<dbReference type="Pfam" id="PF00156">
    <property type="entry name" value="Pribosyltran"/>
    <property type="match status" value="1"/>
</dbReference>
<sequence>MALKQLVRGVLQSVVPSRCPLCSVAVADPMLPCRGCFDELPWLDSEQFCHRCGAEVSFSLPDGCGACRGDRQMQDQTLCAFAYQPPISTMAVGGKFADQTRWAALLGSWMEPLLADSLIQDDFSAVVPVPLHPKRLRQRGYNQSALIAGELARSLGVPLWVERLQRIRATTPQTRLNKLERTRNVHRAFTVEPALDGEHLLLVDDTMTTGSTVAEAARTLKRCGAGGVTVLVAAKALRKTSENR</sequence>
<dbReference type="GO" id="GO:0016757">
    <property type="term" value="F:glycosyltransferase activity"/>
    <property type="evidence" value="ECO:0007669"/>
    <property type="project" value="UniProtKB-KW"/>
</dbReference>
<reference evidence="4" key="1">
    <citation type="submission" date="2015-04" db="EMBL/GenBank/DDBJ databases">
        <authorList>
            <person name="Syromyatnikov M.Y."/>
            <person name="Popov V.N."/>
        </authorList>
    </citation>
    <scope>NUCLEOTIDE SEQUENCE</scope>
    <source>
        <strain evidence="4">MO-1</strain>
    </source>
</reference>
<dbReference type="Gene3D" id="3.40.50.2020">
    <property type="match status" value="1"/>
</dbReference>
<protein>
    <submittedName>
        <fullName evidence="4">Putative Phosphoribosyltransferase</fullName>
    </submittedName>
</protein>
<accession>A0A1S7LLR3</accession>
<name>A0A1S7LLR3_MAGMO</name>
<dbReference type="SUPFAM" id="SSF53271">
    <property type="entry name" value="PRTase-like"/>
    <property type="match status" value="1"/>
</dbReference>
<feature type="domain" description="Phosphoribosyltransferase" evidence="2">
    <location>
        <begin position="144"/>
        <end position="239"/>
    </location>
</feature>
<dbReference type="InterPro" id="IPR044005">
    <property type="entry name" value="DZR_2"/>
</dbReference>
<dbReference type="Pfam" id="PF18912">
    <property type="entry name" value="DZR_2"/>
    <property type="match status" value="1"/>
</dbReference>
<evidence type="ECO:0000313" key="4">
    <source>
        <dbReference type="EMBL" id="CRH06791.1"/>
    </source>
</evidence>
<dbReference type="PANTHER" id="PTHR47505:SF1">
    <property type="entry name" value="DNA UTILIZATION PROTEIN YHGH"/>
    <property type="match status" value="1"/>
</dbReference>
<proteinExistence type="inferred from homology"/>
<comment type="similarity">
    <text evidence="1">Belongs to the ComF/GntX family.</text>
</comment>
<dbReference type="InterPro" id="IPR051910">
    <property type="entry name" value="ComF/GntX_DNA_util-trans"/>
</dbReference>
<keyword evidence="4" id="KW-0328">Glycosyltransferase</keyword>
<evidence type="ECO:0000259" key="2">
    <source>
        <dbReference type="Pfam" id="PF00156"/>
    </source>
</evidence>